<dbReference type="SMART" id="SM01134">
    <property type="entry name" value="DeoRC"/>
    <property type="match status" value="1"/>
</dbReference>
<dbReference type="AlphaFoldDB" id="A0A7Y6I5C6"/>
<keyword evidence="2" id="KW-0238">DNA-binding</keyword>
<gene>
    <name evidence="5" type="ORF">HTZ77_11255</name>
</gene>
<reference evidence="5 6" key="1">
    <citation type="submission" date="2020-06" db="EMBL/GenBank/DDBJ databases">
        <title>Nonomuraea sp. SMC257, a novel actinomycete isolated from soil.</title>
        <authorList>
            <person name="Chanama M."/>
        </authorList>
    </citation>
    <scope>NUCLEOTIDE SEQUENCE [LARGE SCALE GENOMIC DNA]</scope>
    <source>
        <strain evidence="5 6">SMC257</strain>
    </source>
</reference>
<dbReference type="GO" id="GO:0003677">
    <property type="term" value="F:DNA binding"/>
    <property type="evidence" value="ECO:0007669"/>
    <property type="project" value="UniProtKB-KW"/>
</dbReference>
<dbReference type="PRINTS" id="PR00037">
    <property type="entry name" value="HTHLACR"/>
</dbReference>
<dbReference type="InterPro" id="IPR001034">
    <property type="entry name" value="DeoR_HTH"/>
</dbReference>
<dbReference type="InterPro" id="IPR050313">
    <property type="entry name" value="Carb_Metab_HTH_regulators"/>
</dbReference>
<evidence type="ECO:0000256" key="2">
    <source>
        <dbReference type="ARBA" id="ARBA00023125"/>
    </source>
</evidence>
<sequence length="268" mass="28687">MSEGGGTRLGPARRQEAIAEQILARGDITAGQLAELFQVSLMTIHRDLNELERQGLVRKLRGGVTAQPSGVFESNVSFRERSMRAEKEAIAARAAELVEPGMAVMLDDSTTSLALARRLEALAPLTVVTNFLTTIELVAGMPGIRLIALGGDYDVLHNSFLGVTCTDAIAALQADLCFVSPSAVTGGHAYHQEQHIVPIKRAMLGSATRSVLLVDHTKLTRTALYRVARLQAFDRVIVDAGAAPEALQDLDQLTRSLDVAALLPPEAS</sequence>
<proteinExistence type="predicted"/>
<dbReference type="PROSITE" id="PS51000">
    <property type="entry name" value="HTH_DEOR_2"/>
    <property type="match status" value="1"/>
</dbReference>
<dbReference type="SUPFAM" id="SSF46785">
    <property type="entry name" value="Winged helix' DNA-binding domain"/>
    <property type="match status" value="1"/>
</dbReference>
<evidence type="ECO:0000313" key="5">
    <source>
        <dbReference type="EMBL" id="NUW32002.1"/>
    </source>
</evidence>
<comment type="caution">
    <text evidence="5">The sequence shown here is derived from an EMBL/GenBank/DDBJ whole genome shotgun (WGS) entry which is preliminary data.</text>
</comment>
<dbReference type="InterPro" id="IPR037171">
    <property type="entry name" value="NagB/RpiA_transferase-like"/>
</dbReference>
<dbReference type="Proteomes" id="UP000586042">
    <property type="component" value="Unassembled WGS sequence"/>
</dbReference>
<dbReference type="GO" id="GO:0003700">
    <property type="term" value="F:DNA-binding transcription factor activity"/>
    <property type="evidence" value="ECO:0007669"/>
    <property type="project" value="InterPro"/>
</dbReference>
<dbReference type="PROSITE" id="PS00894">
    <property type="entry name" value="HTH_DEOR_1"/>
    <property type="match status" value="1"/>
</dbReference>
<dbReference type="SMART" id="SM00420">
    <property type="entry name" value="HTH_DEOR"/>
    <property type="match status" value="1"/>
</dbReference>
<dbReference type="InterPro" id="IPR036388">
    <property type="entry name" value="WH-like_DNA-bd_sf"/>
</dbReference>
<dbReference type="SUPFAM" id="SSF100950">
    <property type="entry name" value="NagB/RpiA/CoA transferase-like"/>
    <property type="match status" value="1"/>
</dbReference>
<dbReference type="Pfam" id="PF00455">
    <property type="entry name" value="DeoRC"/>
    <property type="match status" value="1"/>
</dbReference>
<organism evidence="5 6">
    <name type="scientific">Nonomuraea montanisoli</name>
    <dbReference type="NCBI Taxonomy" id="2741721"/>
    <lineage>
        <taxon>Bacteria</taxon>
        <taxon>Bacillati</taxon>
        <taxon>Actinomycetota</taxon>
        <taxon>Actinomycetes</taxon>
        <taxon>Streptosporangiales</taxon>
        <taxon>Streptosporangiaceae</taxon>
        <taxon>Nonomuraea</taxon>
    </lineage>
</organism>
<dbReference type="InterPro" id="IPR014036">
    <property type="entry name" value="DeoR-like_C"/>
</dbReference>
<dbReference type="PANTHER" id="PTHR30363:SF44">
    <property type="entry name" value="AGA OPERON TRANSCRIPTIONAL REPRESSOR-RELATED"/>
    <property type="match status" value="1"/>
</dbReference>
<keyword evidence="3" id="KW-0804">Transcription</keyword>
<dbReference type="RefSeq" id="WP_175589451.1">
    <property type="nucleotide sequence ID" value="NZ_JABWGN010000004.1"/>
</dbReference>
<feature type="domain" description="HTH deoR-type" evidence="4">
    <location>
        <begin position="11"/>
        <end position="66"/>
    </location>
</feature>
<protein>
    <submittedName>
        <fullName evidence="5">DeoR/GlpR transcriptional regulator</fullName>
    </submittedName>
</protein>
<dbReference type="Pfam" id="PF08220">
    <property type="entry name" value="HTH_DeoR"/>
    <property type="match status" value="1"/>
</dbReference>
<dbReference type="PANTHER" id="PTHR30363">
    <property type="entry name" value="HTH-TYPE TRANSCRIPTIONAL REGULATOR SRLR-RELATED"/>
    <property type="match status" value="1"/>
</dbReference>
<accession>A0A7Y6I5C6</accession>
<dbReference type="Gene3D" id="1.10.10.10">
    <property type="entry name" value="Winged helix-like DNA-binding domain superfamily/Winged helix DNA-binding domain"/>
    <property type="match status" value="1"/>
</dbReference>
<dbReference type="InterPro" id="IPR018356">
    <property type="entry name" value="Tscrpt_reg_HTH_DeoR_CS"/>
</dbReference>
<keyword evidence="6" id="KW-1185">Reference proteome</keyword>
<dbReference type="EMBL" id="JABWGN010000004">
    <property type="protein sequence ID" value="NUW32002.1"/>
    <property type="molecule type" value="Genomic_DNA"/>
</dbReference>
<dbReference type="InterPro" id="IPR036390">
    <property type="entry name" value="WH_DNA-bd_sf"/>
</dbReference>
<evidence type="ECO:0000313" key="6">
    <source>
        <dbReference type="Proteomes" id="UP000586042"/>
    </source>
</evidence>
<keyword evidence="1" id="KW-0805">Transcription regulation</keyword>
<name>A0A7Y6I5C6_9ACTN</name>
<evidence type="ECO:0000256" key="3">
    <source>
        <dbReference type="ARBA" id="ARBA00023163"/>
    </source>
</evidence>
<evidence type="ECO:0000259" key="4">
    <source>
        <dbReference type="PROSITE" id="PS51000"/>
    </source>
</evidence>
<evidence type="ECO:0000256" key="1">
    <source>
        <dbReference type="ARBA" id="ARBA00023015"/>
    </source>
</evidence>